<evidence type="ECO:0000256" key="1">
    <source>
        <dbReference type="SAM" id="Coils"/>
    </source>
</evidence>
<reference evidence="2 3" key="1">
    <citation type="submission" date="2016-07" db="EMBL/GenBank/DDBJ databases">
        <authorList>
            <person name="Sutton G."/>
            <person name="Brinkac L."/>
            <person name="Sanka R."/>
            <person name="Adams M."/>
            <person name="Lau E."/>
            <person name="Kumar A."/>
            <person name="Macaden R."/>
        </authorList>
    </citation>
    <scope>NUCLEOTIDE SEQUENCE [LARGE SCALE GENOMIC DNA]</scope>
    <source>
        <strain evidence="2 3">GA-0871</strain>
    </source>
</reference>
<feature type="coiled-coil region" evidence="1">
    <location>
        <begin position="120"/>
        <end position="154"/>
    </location>
</feature>
<dbReference type="EMBL" id="MBER01000125">
    <property type="protein sequence ID" value="OMC38374.1"/>
    <property type="molecule type" value="Genomic_DNA"/>
</dbReference>
<dbReference type="RefSeq" id="WP_076206950.1">
    <property type="nucleotide sequence ID" value="NZ_MBER01000125.1"/>
</dbReference>
<sequence>MGSHRNIASDRFPKQGSYLGIRVEVCFHYDTGARIGGRIVRDDAEEPGRAIIMLDDGRYVLTTECMWTPAKVDRFCGNCGDPQPGCGCADVLDRAKLVLAKRLCADCGDARCGWEKQAELERAAKLVPELVAEIERARQQIRQMRRQTELFMEDGDRNRLTVALAVTDESAR</sequence>
<evidence type="ECO:0000313" key="2">
    <source>
        <dbReference type="EMBL" id="OMC38374.1"/>
    </source>
</evidence>
<protein>
    <submittedName>
        <fullName evidence="2">Uncharacterized protein</fullName>
    </submittedName>
</protein>
<gene>
    <name evidence="2" type="ORF">A5742_00530</name>
</gene>
<organism evidence="2 3">
    <name type="scientific">Mycolicibacterium fortuitum</name>
    <name type="common">Mycobacterium fortuitum</name>
    <dbReference type="NCBI Taxonomy" id="1766"/>
    <lineage>
        <taxon>Bacteria</taxon>
        <taxon>Bacillati</taxon>
        <taxon>Actinomycetota</taxon>
        <taxon>Actinomycetes</taxon>
        <taxon>Mycobacteriales</taxon>
        <taxon>Mycobacteriaceae</taxon>
        <taxon>Mycolicibacterium</taxon>
    </lineage>
</organism>
<name>A0ABD6QHJ1_MYCFO</name>
<evidence type="ECO:0000313" key="3">
    <source>
        <dbReference type="Proteomes" id="UP000187001"/>
    </source>
</evidence>
<keyword evidence="1" id="KW-0175">Coiled coil</keyword>
<dbReference type="Proteomes" id="UP000187001">
    <property type="component" value="Unassembled WGS sequence"/>
</dbReference>
<proteinExistence type="predicted"/>
<accession>A0ABD6QHJ1</accession>
<comment type="caution">
    <text evidence="2">The sequence shown here is derived from an EMBL/GenBank/DDBJ whole genome shotgun (WGS) entry which is preliminary data.</text>
</comment>
<dbReference type="AlphaFoldDB" id="A0ABD6QHJ1"/>